<keyword evidence="2" id="KW-1185">Reference proteome</keyword>
<reference evidence="1" key="1">
    <citation type="submission" date="2022-10" db="EMBL/GenBank/DDBJ databases">
        <title>Genome Sequence of Xylaria curta.</title>
        <authorList>
            <person name="Buettner E."/>
        </authorList>
    </citation>
    <scope>NUCLEOTIDE SEQUENCE</scope>
    <source>
        <strain evidence="1">Babe10</strain>
    </source>
</reference>
<protein>
    <submittedName>
        <fullName evidence="1">Uncharacterized protein</fullName>
    </submittedName>
</protein>
<comment type="caution">
    <text evidence="1">The sequence shown here is derived from an EMBL/GenBank/DDBJ whole genome shotgun (WGS) entry which is preliminary data.</text>
</comment>
<gene>
    <name evidence="1" type="ORF">NUW58_g729</name>
</gene>
<proteinExistence type="predicted"/>
<accession>A0ACC1PQ69</accession>
<evidence type="ECO:0000313" key="1">
    <source>
        <dbReference type="EMBL" id="KAJ2997180.1"/>
    </source>
</evidence>
<organism evidence="1 2">
    <name type="scientific">Xylaria curta</name>
    <dbReference type="NCBI Taxonomy" id="42375"/>
    <lineage>
        <taxon>Eukaryota</taxon>
        <taxon>Fungi</taxon>
        <taxon>Dikarya</taxon>
        <taxon>Ascomycota</taxon>
        <taxon>Pezizomycotina</taxon>
        <taxon>Sordariomycetes</taxon>
        <taxon>Xylariomycetidae</taxon>
        <taxon>Xylariales</taxon>
        <taxon>Xylariaceae</taxon>
        <taxon>Xylaria</taxon>
    </lineage>
</organism>
<dbReference type="Proteomes" id="UP001143856">
    <property type="component" value="Unassembled WGS sequence"/>
</dbReference>
<sequence>MAQIEPILRLVATPFESACDLAFYLDFYGIAGLCAWAFGDRSIWLLLMEALNPSNEKIAWNLKELVQDESEIVAVAASIIAQVAITALSLDSLSQTHWTARSSLVLSLVSAIMAVYAASTEYRMLCRCVKSENIAMRGVPSIASVITVSAPFALLVLALNSFLLGFGIWLGYICLDSDSTWGDSRAVFFTYTVGLGTCNLVYAASTVSTSSRKSLFEWKSDLMRKVAKERPQESQAHDPVMATASQPKSSHEELSNVLRQTAKLRRELAESEELLAGLYERLGRERHDNSPLGLTSKQLSAANFI</sequence>
<dbReference type="EMBL" id="JAPDGR010000066">
    <property type="protein sequence ID" value="KAJ2997180.1"/>
    <property type="molecule type" value="Genomic_DNA"/>
</dbReference>
<evidence type="ECO:0000313" key="2">
    <source>
        <dbReference type="Proteomes" id="UP001143856"/>
    </source>
</evidence>
<name>A0ACC1PQ69_9PEZI</name>